<accession>A0ABX0JKU1</accession>
<reference evidence="1" key="1">
    <citation type="submission" date="2020-03" db="EMBL/GenBank/DDBJ databases">
        <title>Draft sequencing of Paenibacilllus sp. S3N08.</title>
        <authorList>
            <person name="Kim D.-U."/>
        </authorList>
    </citation>
    <scope>NUCLEOTIDE SEQUENCE</scope>
    <source>
        <strain evidence="1">S3N08</strain>
    </source>
</reference>
<proteinExistence type="predicted"/>
<evidence type="ECO:0000313" key="1">
    <source>
        <dbReference type="EMBL" id="NHN35548.1"/>
    </source>
</evidence>
<protein>
    <submittedName>
        <fullName evidence="1">Uncharacterized protein</fullName>
    </submittedName>
</protein>
<comment type="caution">
    <text evidence="1">The sequence shown here is derived from an EMBL/GenBank/DDBJ whole genome shotgun (WGS) entry which is preliminary data.</text>
</comment>
<name>A0ABX0JKU1_9BACL</name>
<sequence>MKKNRVLLVLKRDLVYCQICGKIIPNELIDIEMANWIEIIDGKMSLMHCVDCYMGERWIPGIFENL</sequence>
<gene>
    <name evidence="1" type="ORF">G9U52_38335</name>
</gene>
<dbReference type="RefSeq" id="WP_166158609.1">
    <property type="nucleotide sequence ID" value="NZ_JAAOIW010000043.1"/>
</dbReference>
<keyword evidence="2" id="KW-1185">Reference proteome</keyword>
<dbReference type="EMBL" id="JAAOIW010000043">
    <property type="protein sequence ID" value="NHN35548.1"/>
    <property type="molecule type" value="Genomic_DNA"/>
</dbReference>
<evidence type="ECO:0000313" key="2">
    <source>
        <dbReference type="Proteomes" id="UP001165962"/>
    </source>
</evidence>
<organism evidence="1 2">
    <name type="scientific">Paenibacillus agricola</name>
    <dbReference type="NCBI Taxonomy" id="2716264"/>
    <lineage>
        <taxon>Bacteria</taxon>
        <taxon>Bacillati</taxon>
        <taxon>Bacillota</taxon>
        <taxon>Bacilli</taxon>
        <taxon>Bacillales</taxon>
        <taxon>Paenibacillaceae</taxon>
        <taxon>Paenibacillus</taxon>
    </lineage>
</organism>
<dbReference type="Proteomes" id="UP001165962">
    <property type="component" value="Unassembled WGS sequence"/>
</dbReference>